<sequence>MIESIDRFHPSQNEISRRYLNVRTAMAEHELDALVVCGSEYTGFEGAIRYLSGFHILHRYAYVVVTQNHEAVAVFPKEATWVGDHSSTYLQEKEFPEHCGNWIKGYLQNKGVKRLGIYGLDYIINVRDFSALATGGFEIIDFEQAFDYARIQKSDEEIRSVRHSMDLCKQGVLDIIRAYEPGKTEAELMGEAERRFSSSGCSRSTMNMVLAGENGSLRPQVLFPSQRKIESSDGLMYGLEIAGEGGHWVEFSRPLMPEGMDDITAEMFTAQQEFHSLVRENMKAGSTVEEVYQICTKPFEDRGYLTGHVCGHSIGMTMIEMPRVAAGVEFVLPENMVCSIHAHTINPERSHGLLFQETYLVNNACAEPLSGTAIKVYEGTESALTEL</sequence>
<dbReference type="KEGG" id="kim:G3T16_05515"/>
<evidence type="ECO:0000259" key="2">
    <source>
        <dbReference type="Pfam" id="PF01321"/>
    </source>
</evidence>
<dbReference type="Pfam" id="PF00557">
    <property type="entry name" value="Peptidase_M24"/>
    <property type="match status" value="1"/>
</dbReference>
<dbReference type="AlphaFoldDB" id="A0A6C0U013"/>
<dbReference type="Proteomes" id="UP000477680">
    <property type="component" value="Chromosome"/>
</dbReference>
<dbReference type="InterPro" id="IPR036005">
    <property type="entry name" value="Creatinase/aminopeptidase-like"/>
</dbReference>
<dbReference type="Gene3D" id="3.90.230.10">
    <property type="entry name" value="Creatinase/methionine aminopeptidase superfamily"/>
    <property type="match status" value="1"/>
</dbReference>
<proteinExistence type="predicted"/>
<feature type="domain" description="Creatinase N-terminal" evidence="2">
    <location>
        <begin position="19"/>
        <end position="150"/>
    </location>
</feature>
<dbReference type="InterPro" id="IPR029149">
    <property type="entry name" value="Creatin/AminoP/Spt16_N"/>
</dbReference>
<dbReference type="Pfam" id="PF01321">
    <property type="entry name" value="Creatinase_N"/>
    <property type="match status" value="1"/>
</dbReference>
<dbReference type="Gene3D" id="3.40.350.10">
    <property type="entry name" value="Creatinase/prolidase N-terminal domain"/>
    <property type="match status" value="1"/>
</dbReference>
<keyword evidence="4" id="KW-1185">Reference proteome</keyword>
<reference evidence="3 4" key="1">
    <citation type="submission" date="2020-02" db="EMBL/GenBank/DDBJ databases">
        <title>Genome sequencing for Kineobactrum sp. M2.</title>
        <authorList>
            <person name="Park S.-J."/>
        </authorList>
    </citation>
    <scope>NUCLEOTIDE SEQUENCE [LARGE SCALE GENOMIC DNA]</scope>
    <source>
        <strain evidence="3 4">M2</strain>
    </source>
</reference>
<gene>
    <name evidence="3" type="ORF">G3T16_05515</name>
</gene>
<dbReference type="SUPFAM" id="SSF53092">
    <property type="entry name" value="Creatinase/prolidase N-terminal domain"/>
    <property type="match status" value="1"/>
</dbReference>
<dbReference type="CDD" id="cd01066">
    <property type="entry name" value="APP_MetAP"/>
    <property type="match status" value="1"/>
</dbReference>
<dbReference type="InterPro" id="IPR050659">
    <property type="entry name" value="Peptidase_M24B"/>
</dbReference>
<organism evidence="3 4">
    <name type="scientific">Kineobactrum salinum</name>
    <dbReference type="NCBI Taxonomy" id="2708301"/>
    <lineage>
        <taxon>Bacteria</taxon>
        <taxon>Pseudomonadati</taxon>
        <taxon>Pseudomonadota</taxon>
        <taxon>Gammaproteobacteria</taxon>
        <taxon>Cellvibrionales</taxon>
        <taxon>Halieaceae</taxon>
        <taxon>Kineobactrum</taxon>
    </lineage>
</organism>
<protein>
    <submittedName>
        <fullName evidence="3">M24 family metallopeptidase</fullName>
    </submittedName>
</protein>
<dbReference type="InterPro" id="IPR000994">
    <property type="entry name" value="Pept_M24"/>
</dbReference>
<evidence type="ECO:0000259" key="1">
    <source>
        <dbReference type="Pfam" id="PF00557"/>
    </source>
</evidence>
<evidence type="ECO:0000313" key="3">
    <source>
        <dbReference type="EMBL" id="QIB64929.1"/>
    </source>
</evidence>
<dbReference type="PANTHER" id="PTHR46112:SF2">
    <property type="entry name" value="XAA-PRO AMINOPEPTIDASE P-RELATED"/>
    <property type="match status" value="1"/>
</dbReference>
<evidence type="ECO:0000313" key="4">
    <source>
        <dbReference type="Proteomes" id="UP000477680"/>
    </source>
</evidence>
<dbReference type="PANTHER" id="PTHR46112">
    <property type="entry name" value="AMINOPEPTIDASE"/>
    <property type="match status" value="1"/>
</dbReference>
<feature type="domain" description="Peptidase M24" evidence="1">
    <location>
        <begin position="161"/>
        <end position="362"/>
    </location>
</feature>
<name>A0A6C0U013_9GAMM</name>
<dbReference type="SUPFAM" id="SSF55920">
    <property type="entry name" value="Creatinase/aminopeptidase"/>
    <property type="match status" value="1"/>
</dbReference>
<dbReference type="RefSeq" id="WP_163494178.1">
    <property type="nucleotide sequence ID" value="NZ_CP048711.1"/>
</dbReference>
<dbReference type="InterPro" id="IPR000587">
    <property type="entry name" value="Creatinase_N"/>
</dbReference>
<dbReference type="EMBL" id="CP048711">
    <property type="protein sequence ID" value="QIB64929.1"/>
    <property type="molecule type" value="Genomic_DNA"/>
</dbReference>
<accession>A0A6C0U013</accession>